<keyword evidence="1 2" id="KW-0238">DNA-binding</keyword>
<dbReference type="Proteomes" id="UP000042997">
    <property type="component" value="Unassembled WGS sequence"/>
</dbReference>
<dbReference type="InterPro" id="IPR000424">
    <property type="entry name" value="Primosome_PriB/ssb"/>
</dbReference>
<evidence type="ECO:0000313" key="5">
    <source>
        <dbReference type="EMBL" id="CDZ88946.1"/>
    </source>
</evidence>
<comment type="subunit">
    <text evidence="2">Homotetramer.</text>
</comment>
<dbReference type="RefSeq" id="WP_040272010.1">
    <property type="nucleotide sequence ID" value="NZ_JAPWIU010000058.1"/>
</dbReference>
<dbReference type="InterPro" id="IPR011344">
    <property type="entry name" value="ssDNA-bd"/>
</dbReference>
<feature type="region of interest" description="Disordered" evidence="4">
    <location>
        <begin position="114"/>
        <end position="153"/>
    </location>
</feature>
<sequence>MTQISIVGNITSDPETRFLPSGVAVSNFTVAVSQRQYDKDRKEWVDGDAMFLRVSAFRDLAENIANSVSRGQRVIVSGKLKSRTYEKDGEKRTVFEVEADEVGPSLRFATAQVTKSSGNGVGGGKVSAGDPWSQAPQSGGFGGGAADPHAAPF</sequence>
<dbReference type="EMBL" id="CCSD01000056">
    <property type="protein sequence ID" value="CDZ88946.1"/>
    <property type="molecule type" value="Genomic_DNA"/>
</dbReference>
<comment type="caution">
    <text evidence="2">Lacks conserved residue(s) required for the propagation of feature annotation.</text>
</comment>
<protein>
    <recommendedName>
        <fullName evidence="2 3">Single-stranded DNA-binding protein</fullName>
        <shortName evidence="2">SSB</shortName>
    </recommendedName>
</protein>
<dbReference type="PANTHER" id="PTHR10302">
    <property type="entry name" value="SINGLE-STRANDED DNA-BINDING PROTEIN"/>
    <property type="match status" value="1"/>
</dbReference>
<evidence type="ECO:0000256" key="4">
    <source>
        <dbReference type="SAM" id="MobiDB-lite"/>
    </source>
</evidence>
<dbReference type="Pfam" id="PF00436">
    <property type="entry name" value="SSB"/>
    <property type="match status" value="1"/>
</dbReference>
<organism evidence="5 6">
    <name type="scientific">Rhodococcus ruber</name>
    <dbReference type="NCBI Taxonomy" id="1830"/>
    <lineage>
        <taxon>Bacteria</taxon>
        <taxon>Bacillati</taxon>
        <taxon>Actinomycetota</taxon>
        <taxon>Actinomycetes</taxon>
        <taxon>Mycobacteriales</taxon>
        <taxon>Nocardiaceae</taxon>
        <taxon>Rhodococcus</taxon>
    </lineage>
</organism>
<dbReference type="GO" id="GO:0006260">
    <property type="term" value="P:DNA replication"/>
    <property type="evidence" value="ECO:0007669"/>
    <property type="project" value="InterPro"/>
</dbReference>
<evidence type="ECO:0000256" key="3">
    <source>
        <dbReference type="RuleBase" id="RU000524"/>
    </source>
</evidence>
<dbReference type="AlphaFoldDB" id="A0A098BMK3"/>
<dbReference type="NCBIfam" id="TIGR00621">
    <property type="entry name" value="ssb"/>
    <property type="match status" value="1"/>
</dbReference>
<dbReference type="InterPro" id="IPR012340">
    <property type="entry name" value="NA-bd_OB-fold"/>
</dbReference>
<dbReference type="PANTHER" id="PTHR10302:SF27">
    <property type="entry name" value="SINGLE-STRANDED DNA-BINDING PROTEIN"/>
    <property type="match status" value="1"/>
</dbReference>
<dbReference type="CDD" id="cd04496">
    <property type="entry name" value="SSB_OBF"/>
    <property type="match status" value="1"/>
</dbReference>
<evidence type="ECO:0000313" key="6">
    <source>
        <dbReference type="Proteomes" id="UP000042997"/>
    </source>
</evidence>
<proteinExistence type="inferred from homology"/>
<dbReference type="GO" id="GO:0003697">
    <property type="term" value="F:single-stranded DNA binding"/>
    <property type="evidence" value="ECO:0007669"/>
    <property type="project" value="UniProtKB-UniRule"/>
</dbReference>
<gene>
    <name evidence="5" type="primary">ssb</name>
    <name evidence="5" type="ORF">RHRU231_450113</name>
</gene>
<dbReference type="SUPFAM" id="SSF50249">
    <property type="entry name" value="Nucleic acid-binding proteins"/>
    <property type="match status" value="1"/>
</dbReference>
<dbReference type="OrthoDB" id="9809878at2"/>
<evidence type="ECO:0000256" key="2">
    <source>
        <dbReference type="HAMAP-Rule" id="MF_00984"/>
    </source>
</evidence>
<dbReference type="HAMAP" id="MF_00984">
    <property type="entry name" value="SSB"/>
    <property type="match status" value="1"/>
</dbReference>
<evidence type="ECO:0000256" key="1">
    <source>
        <dbReference type="ARBA" id="ARBA00023125"/>
    </source>
</evidence>
<dbReference type="GO" id="GO:0009295">
    <property type="term" value="C:nucleoid"/>
    <property type="evidence" value="ECO:0007669"/>
    <property type="project" value="TreeGrafter"/>
</dbReference>
<dbReference type="Gene3D" id="2.40.50.140">
    <property type="entry name" value="Nucleic acid-binding proteins"/>
    <property type="match status" value="1"/>
</dbReference>
<accession>A0A098BMK3</accession>
<name>A0A098BMK3_9NOCA</name>
<dbReference type="PROSITE" id="PS50935">
    <property type="entry name" value="SSB"/>
    <property type="match status" value="1"/>
</dbReference>
<reference evidence="5 6" key="1">
    <citation type="journal article" date="2014" name="Genome Announc.">
        <title>Draft Genome Sequence of Propane- and Butane-Oxidizing Actinobacterium Rhodococcus ruber IEGM 231.</title>
        <authorList>
            <person name="Ivshina I.B."/>
            <person name="Kuyukina M.S."/>
            <person name="Krivoruchko A.V."/>
            <person name="Barbe V."/>
            <person name="Fischer C."/>
        </authorList>
    </citation>
    <scope>NUCLEOTIDE SEQUENCE [LARGE SCALE GENOMIC DNA]</scope>
</reference>